<dbReference type="GO" id="GO:0050821">
    <property type="term" value="P:protein stabilization"/>
    <property type="evidence" value="ECO:0007669"/>
    <property type="project" value="EnsemblFungi"/>
</dbReference>
<evidence type="ECO:0000313" key="6">
    <source>
        <dbReference type="Proteomes" id="UP000230249"/>
    </source>
</evidence>
<protein>
    <recommendedName>
        <fullName evidence="3">Ubiquinol-cytochrome c chaperone domain-containing protein</fullName>
    </recommendedName>
</protein>
<dbReference type="OMA" id="FSQWFQI"/>
<dbReference type="GO" id="GO:0003729">
    <property type="term" value="F:mRNA binding"/>
    <property type="evidence" value="ECO:0007669"/>
    <property type="project" value="EnsemblFungi"/>
</dbReference>
<reference evidence="5" key="2">
    <citation type="submission" date="2017-11" db="EMBL/GenBank/DDBJ databases">
        <title>Candida auris genome assembly and annotation.</title>
        <authorList>
            <person name="Munoz J.F."/>
            <person name="Gade L.G."/>
            <person name="Chow N.A."/>
            <person name="Litvintseva A.P."/>
            <person name="Loparev V.N."/>
            <person name="Cuomo C.A."/>
        </authorList>
    </citation>
    <scope>NUCLEOTIDE SEQUENCE</scope>
    <source>
        <strain evidence="5">B8441</strain>
    </source>
</reference>
<evidence type="ECO:0000313" key="5">
    <source>
        <dbReference type="EMBL" id="PIS56532.1"/>
    </source>
</evidence>
<evidence type="ECO:0000256" key="1">
    <source>
        <dbReference type="ARBA" id="ARBA00006407"/>
    </source>
</evidence>
<dbReference type="EMBL" id="PEKT03000003">
    <property type="protein sequence ID" value="KAK8440220.1"/>
    <property type="molecule type" value="Genomic_DNA"/>
</dbReference>
<dbReference type="VEuPathDB" id="FungiDB:QG37_00567"/>
<gene>
    <name evidence="5" type="ORF">B9J08_001068</name>
    <name evidence="4" type="ORF">B9J08_03318</name>
</gene>
<dbReference type="GO" id="GO:0061671">
    <property type="term" value="C:Cbp3p-Cbp6 complex"/>
    <property type="evidence" value="ECO:0007669"/>
    <property type="project" value="EnsemblFungi"/>
</dbReference>
<feature type="compositionally biased region" description="Polar residues" evidence="2">
    <location>
        <begin position="27"/>
        <end position="38"/>
    </location>
</feature>
<feature type="domain" description="Ubiquinol-cytochrome c chaperone" evidence="3">
    <location>
        <begin position="144"/>
        <end position="287"/>
    </location>
</feature>
<dbReference type="InterPro" id="IPR021150">
    <property type="entry name" value="Ubiq_cyt_c_chap"/>
</dbReference>
<dbReference type="GO" id="GO:0043022">
    <property type="term" value="F:ribosome binding"/>
    <property type="evidence" value="ECO:0007669"/>
    <property type="project" value="EnsemblFungi"/>
</dbReference>
<dbReference type="InterPro" id="IPR007129">
    <property type="entry name" value="Ubiqinol_cyt_c_chaperone_CPB3"/>
</dbReference>
<dbReference type="VEuPathDB" id="FungiDB:CJI97_001538"/>
<dbReference type="GO" id="GO:0031966">
    <property type="term" value="C:mitochondrial membrane"/>
    <property type="evidence" value="ECO:0007669"/>
    <property type="project" value="EnsemblFungi"/>
</dbReference>
<comment type="caution">
    <text evidence="5">The sequence shown here is derived from an EMBL/GenBank/DDBJ whole genome shotgun (WGS) entry which is preliminary data.</text>
</comment>
<keyword evidence="6" id="KW-1185">Reference proteome</keyword>
<proteinExistence type="inferred from homology"/>
<dbReference type="Pfam" id="PF03981">
    <property type="entry name" value="Ubiq_cyt_C_chap"/>
    <property type="match status" value="1"/>
</dbReference>
<reference evidence="5 6" key="1">
    <citation type="journal article" date="2017" name="Clin. Infect. Dis.">
        <title>Simultaneous emergence of multidrug-resistant Candida auris on 3 continents confirmed by whole-genome sequencing and epidemiological analyses.</title>
        <authorList>
            <person name="Lockhart S.R."/>
            <person name="Etienne K.A."/>
            <person name="Vallabhaneni S."/>
            <person name="Farooqi J."/>
            <person name="Chowdhary A."/>
            <person name="Govender N.P."/>
            <person name="Colombo A.L."/>
            <person name="Calvo B."/>
            <person name="Cuomo C.A."/>
            <person name="Desjardins C.A."/>
            <person name="Berkow E.L."/>
            <person name="Castanheira M."/>
            <person name="Magobo R.E."/>
            <person name="Jabeen K."/>
            <person name="Asghar R.J."/>
            <person name="Meis J.F."/>
            <person name="Jackson B."/>
            <person name="Chiller T."/>
            <person name="Litvintseva A.P."/>
        </authorList>
    </citation>
    <scope>NUCLEOTIDE SEQUENCE [LARGE SCALE GENOMIC DNA]</scope>
    <source>
        <strain evidence="5 6">B8441</strain>
    </source>
</reference>
<dbReference type="VEuPathDB" id="FungiDB:CJJ07_005411"/>
<dbReference type="STRING" id="498019.A0A2H1A1R0"/>
<name>A0A2H1A1R0_CANAR</name>
<dbReference type="VEuPathDB" id="FungiDB:B9J08_001068"/>
<comment type="similarity">
    <text evidence="1">Belongs to the CBP3 family.</text>
</comment>
<dbReference type="GO" id="GO:0034551">
    <property type="term" value="P:mitochondrial respiratory chain complex III assembly"/>
    <property type="evidence" value="ECO:0007669"/>
    <property type="project" value="EnsemblFungi"/>
</dbReference>
<organism evidence="5">
    <name type="scientific">Candidozyma auris</name>
    <name type="common">Yeast</name>
    <name type="synonym">Candida auris</name>
    <dbReference type="NCBI Taxonomy" id="498019"/>
    <lineage>
        <taxon>Eukaryota</taxon>
        <taxon>Fungi</taxon>
        <taxon>Dikarya</taxon>
        <taxon>Ascomycota</taxon>
        <taxon>Saccharomycotina</taxon>
        <taxon>Pichiomycetes</taxon>
        <taxon>Metschnikowiaceae</taxon>
        <taxon>Candidozyma</taxon>
    </lineage>
</organism>
<reference evidence="4 6" key="3">
    <citation type="journal article" date="2018" name="Nat. Commun.">
        <title>Genomic insights into multidrug-resistance, mating and virulence in Candida auris and related emerging species.</title>
        <authorList>
            <person name="Munoz J.F."/>
            <person name="Gade L."/>
            <person name="Chow N.A."/>
            <person name="Loparev V.N."/>
            <person name="Juieng P."/>
            <person name="Berkow E.L."/>
            <person name="Farrer R.A."/>
            <person name="Litvintseva A.P."/>
            <person name="Cuomo C.A."/>
        </authorList>
    </citation>
    <scope>GENOME REANNOTATION</scope>
    <source>
        <strain evidence="4 6">B8441</strain>
    </source>
</reference>
<dbReference type="AlphaFoldDB" id="A0A2H1A1R0"/>
<dbReference type="PANTHER" id="PTHR12184:SF1">
    <property type="entry name" value="UBIQUINOL-CYTOCHROME-C REDUCTASE COMPLEX ASSEMBLY FACTOR 1"/>
    <property type="match status" value="1"/>
</dbReference>
<evidence type="ECO:0000259" key="3">
    <source>
        <dbReference type="Pfam" id="PF03981"/>
    </source>
</evidence>
<dbReference type="VEuPathDB" id="FungiDB:CJJ09_003327"/>
<dbReference type="OrthoDB" id="10253878at2759"/>
<accession>A0A2H1A1R0</accession>
<dbReference type="EMBL" id="PEKT02000003">
    <property type="protein sequence ID" value="PIS56532.1"/>
    <property type="molecule type" value="Genomic_DNA"/>
</dbReference>
<dbReference type="GO" id="GO:0005761">
    <property type="term" value="C:mitochondrial ribosome"/>
    <property type="evidence" value="ECO:0007669"/>
    <property type="project" value="EnsemblFungi"/>
</dbReference>
<dbReference type="Proteomes" id="UP000230249">
    <property type="component" value="Unassembled WGS sequence"/>
</dbReference>
<dbReference type="GO" id="GO:0070131">
    <property type="term" value="P:positive regulation of mitochondrial translation"/>
    <property type="evidence" value="ECO:0007669"/>
    <property type="project" value="EnsemblFungi"/>
</dbReference>
<evidence type="ECO:0000313" key="4">
    <source>
        <dbReference type="EMBL" id="KAK8440220.1"/>
    </source>
</evidence>
<sequence>MLRSSLANRALVAHSVGIRSLASNSRTQFQQVPPLSNQERIESPSKLAQESHLPKVLPEIKGKVRQPKHKQPFLSDNKIENDPSYKMSNWKQNIGQWLVKTFNIDMDRSRAGPVAGSYYFGECKRQGMYYPNEPLSDTAKFFYETLGLPKSFAQHFQITALHYWILAVRMRAMPFKYGRNYQQKLVDRIFRDMELRMANELNIASNKIIERYLKDFHKQLIGLTVSYDEGLMTDDITLAAALWRNVFAGNPDADMRHIEALVGYVRSQLYVLNKMSDREFGFGKFTFVPPDQVVKPLTKHQEAKLREAAKAEFADKTLPSQKSVLSLDE</sequence>
<evidence type="ECO:0000256" key="2">
    <source>
        <dbReference type="SAM" id="MobiDB-lite"/>
    </source>
</evidence>
<dbReference type="VEuPathDB" id="FungiDB:CJI96_0002917"/>
<dbReference type="PANTHER" id="PTHR12184">
    <property type="entry name" value="UBIQUINOL-CYTOCHROME C REDUCTASE COMPLEX ASSEMBLY FACTOR 1 FAMILY MEMBER"/>
    <property type="match status" value="1"/>
</dbReference>
<feature type="region of interest" description="Disordered" evidence="2">
    <location>
        <begin position="27"/>
        <end position="80"/>
    </location>
</feature>
<reference evidence="4" key="4">
    <citation type="submission" date="2024-03" db="EMBL/GenBank/DDBJ databases">
        <title>Improved genome assembly of Candida auris strain B8441 and annotation of B11205.</title>
        <authorList>
            <person name="Cauldron N.C."/>
            <person name="Shea T."/>
            <person name="Cuomo C.A."/>
        </authorList>
    </citation>
    <scope>NUCLEOTIDE SEQUENCE</scope>
    <source>
        <strain evidence="4">B8441</strain>
    </source>
</reference>